<name>A0A6H5HS99_9HEMI</name>
<reference evidence="2 3" key="1">
    <citation type="submission" date="2020-02" db="EMBL/GenBank/DDBJ databases">
        <authorList>
            <person name="Ferguson B K."/>
        </authorList>
    </citation>
    <scope>NUCLEOTIDE SEQUENCE [LARGE SCALE GENOMIC DNA]</scope>
</reference>
<feature type="non-terminal residue" evidence="2">
    <location>
        <position position="84"/>
    </location>
</feature>
<feature type="region of interest" description="Disordered" evidence="1">
    <location>
        <begin position="1"/>
        <end position="62"/>
    </location>
</feature>
<evidence type="ECO:0000256" key="1">
    <source>
        <dbReference type="SAM" id="MobiDB-lite"/>
    </source>
</evidence>
<feature type="compositionally biased region" description="Polar residues" evidence="1">
    <location>
        <begin position="1"/>
        <end position="22"/>
    </location>
</feature>
<proteinExistence type="predicted"/>
<dbReference type="AlphaFoldDB" id="A0A6H5HS99"/>
<evidence type="ECO:0000313" key="3">
    <source>
        <dbReference type="Proteomes" id="UP000479000"/>
    </source>
</evidence>
<feature type="compositionally biased region" description="Polar residues" evidence="1">
    <location>
        <begin position="36"/>
        <end position="48"/>
    </location>
</feature>
<feature type="non-terminal residue" evidence="2">
    <location>
        <position position="1"/>
    </location>
</feature>
<protein>
    <submittedName>
        <fullName evidence="2">Uncharacterized protein</fullName>
    </submittedName>
</protein>
<evidence type="ECO:0000313" key="2">
    <source>
        <dbReference type="EMBL" id="CAB0019994.1"/>
    </source>
</evidence>
<accession>A0A6H5HS99</accession>
<sequence>DERETVNSILESTDNSTSFSQRFTRHRIPSDVGRKTGQNDGSSKTVDNFENRAGNSYGGTTYVRQGGPYGEILEKEPFINPDVL</sequence>
<organism evidence="2 3">
    <name type="scientific">Nesidiocoris tenuis</name>
    <dbReference type="NCBI Taxonomy" id="355587"/>
    <lineage>
        <taxon>Eukaryota</taxon>
        <taxon>Metazoa</taxon>
        <taxon>Ecdysozoa</taxon>
        <taxon>Arthropoda</taxon>
        <taxon>Hexapoda</taxon>
        <taxon>Insecta</taxon>
        <taxon>Pterygota</taxon>
        <taxon>Neoptera</taxon>
        <taxon>Paraneoptera</taxon>
        <taxon>Hemiptera</taxon>
        <taxon>Heteroptera</taxon>
        <taxon>Panheteroptera</taxon>
        <taxon>Cimicomorpha</taxon>
        <taxon>Miridae</taxon>
        <taxon>Dicyphina</taxon>
        <taxon>Nesidiocoris</taxon>
    </lineage>
</organism>
<dbReference type="EMBL" id="CADCXU010034747">
    <property type="protein sequence ID" value="CAB0019994.1"/>
    <property type="molecule type" value="Genomic_DNA"/>
</dbReference>
<dbReference type="Proteomes" id="UP000479000">
    <property type="component" value="Unassembled WGS sequence"/>
</dbReference>
<keyword evidence="3" id="KW-1185">Reference proteome</keyword>
<gene>
    <name evidence="2" type="ORF">NTEN_LOCUS23618</name>
</gene>